<dbReference type="SUPFAM" id="SSF48726">
    <property type="entry name" value="Immunoglobulin"/>
    <property type="match status" value="1"/>
</dbReference>
<evidence type="ECO:0000313" key="6">
    <source>
        <dbReference type="Proteomes" id="UP000472268"/>
    </source>
</evidence>
<dbReference type="PROSITE" id="PS50835">
    <property type="entry name" value="IG_LIKE"/>
    <property type="match status" value="1"/>
</dbReference>
<dbReference type="SMART" id="SM00406">
    <property type="entry name" value="IGv"/>
    <property type="match status" value="1"/>
</dbReference>
<reference evidence="5 6" key="1">
    <citation type="submission" date="2019-05" db="EMBL/GenBank/DDBJ databases">
        <title>A Chromosome-scale Meerkat (S. suricatta) Genome Assembly.</title>
        <authorList>
            <person name="Dudchenko O."/>
            <person name="Lieberman Aiden E."/>
            <person name="Tung J."/>
            <person name="Barreiro L.B."/>
            <person name="Clutton-Brock T.H."/>
        </authorList>
    </citation>
    <scope>NUCLEOTIDE SEQUENCE [LARGE SCALE GENOMIC DNA]</scope>
</reference>
<evidence type="ECO:0000256" key="3">
    <source>
        <dbReference type="SAM" id="SignalP"/>
    </source>
</evidence>
<sequence>MGTRLLYCAALCLLGAGHTGAGVIQSPRSKVTRRGWDVTFRCDPISGHTALYWYQQAIGQGPEVLTYFQGKDKVEMTGMPKNDRFHVNRSEGTYSTLQIQRAEPGDSAVYLCASSPTTVGHSRHLPLHKPQASLSLLHVGTLNSCLCSSFPDKKG</sequence>
<dbReference type="GO" id="GO:0002376">
    <property type="term" value="P:immune system process"/>
    <property type="evidence" value="ECO:0007669"/>
    <property type="project" value="UniProtKB-KW"/>
</dbReference>
<dbReference type="InterPro" id="IPR007110">
    <property type="entry name" value="Ig-like_dom"/>
</dbReference>
<keyword evidence="1 3" id="KW-0732">Signal</keyword>
<evidence type="ECO:0000256" key="1">
    <source>
        <dbReference type="ARBA" id="ARBA00022729"/>
    </source>
</evidence>
<keyword evidence="6" id="KW-1185">Reference proteome</keyword>
<dbReference type="Proteomes" id="UP000472268">
    <property type="component" value="Chromosome 2"/>
</dbReference>
<dbReference type="GO" id="GO:0007166">
    <property type="term" value="P:cell surface receptor signaling pathway"/>
    <property type="evidence" value="ECO:0007669"/>
    <property type="project" value="TreeGrafter"/>
</dbReference>
<dbReference type="InterPro" id="IPR013106">
    <property type="entry name" value="Ig_V-set"/>
</dbReference>
<evidence type="ECO:0000259" key="4">
    <source>
        <dbReference type="PROSITE" id="PS50835"/>
    </source>
</evidence>
<dbReference type="OMA" id="WETSRFG"/>
<name>A0A673T1D1_SURSU</name>
<dbReference type="InterPro" id="IPR003599">
    <property type="entry name" value="Ig_sub"/>
</dbReference>
<reference evidence="5" key="3">
    <citation type="submission" date="2025-09" db="UniProtKB">
        <authorList>
            <consortium name="Ensembl"/>
        </authorList>
    </citation>
    <scope>IDENTIFICATION</scope>
</reference>
<evidence type="ECO:0000313" key="5">
    <source>
        <dbReference type="Ensembl" id="ENSSSUP00005002716.1"/>
    </source>
</evidence>
<dbReference type="Ensembl" id="ENSSSUT00005003170.1">
    <property type="protein sequence ID" value="ENSSSUP00005002716.1"/>
    <property type="gene ID" value="ENSSSUG00005001846.1"/>
</dbReference>
<dbReference type="Pfam" id="PF07686">
    <property type="entry name" value="V-set"/>
    <property type="match status" value="1"/>
</dbReference>
<dbReference type="InterPro" id="IPR036179">
    <property type="entry name" value="Ig-like_dom_sf"/>
</dbReference>
<dbReference type="AlphaFoldDB" id="A0A673T1D1"/>
<dbReference type="InterPro" id="IPR050413">
    <property type="entry name" value="TCR_beta_variable"/>
</dbReference>
<accession>A0A673T1D1</accession>
<dbReference type="GO" id="GO:0005886">
    <property type="term" value="C:plasma membrane"/>
    <property type="evidence" value="ECO:0007669"/>
    <property type="project" value="TreeGrafter"/>
</dbReference>
<proteinExistence type="predicted"/>
<reference evidence="5" key="2">
    <citation type="submission" date="2025-08" db="UniProtKB">
        <authorList>
            <consortium name="Ensembl"/>
        </authorList>
    </citation>
    <scope>IDENTIFICATION</scope>
</reference>
<dbReference type="SMART" id="SM00409">
    <property type="entry name" value="IG"/>
    <property type="match status" value="1"/>
</dbReference>
<dbReference type="PANTHER" id="PTHR23268">
    <property type="entry name" value="T-CELL RECEPTOR BETA CHAIN"/>
    <property type="match status" value="1"/>
</dbReference>
<evidence type="ECO:0000256" key="2">
    <source>
        <dbReference type="ARBA" id="ARBA00022859"/>
    </source>
</evidence>
<dbReference type="InterPro" id="IPR013783">
    <property type="entry name" value="Ig-like_fold"/>
</dbReference>
<organism evidence="5 6">
    <name type="scientific">Suricata suricatta</name>
    <name type="common">Meerkat</name>
    <dbReference type="NCBI Taxonomy" id="37032"/>
    <lineage>
        <taxon>Eukaryota</taxon>
        <taxon>Metazoa</taxon>
        <taxon>Chordata</taxon>
        <taxon>Craniata</taxon>
        <taxon>Vertebrata</taxon>
        <taxon>Euteleostomi</taxon>
        <taxon>Mammalia</taxon>
        <taxon>Eutheria</taxon>
        <taxon>Laurasiatheria</taxon>
        <taxon>Carnivora</taxon>
        <taxon>Feliformia</taxon>
        <taxon>Herpestidae</taxon>
        <taxon>Suricata</taxon>
    </lineage>
</organism>
<feature type="domain" description="Ig-like" evidence="4">
    <location>
        <begin position="21"/>
        <end position="128"/>
    </location>
</feature>
<keyword evidence="2" id="KW-0391">Immunity</keyword>
<dbReference type="PANTHER" id="PTHR23268:SF20">
    <property type="entry name" value="T CELL RECEPTOR BETA VARIABLE 7-4-RELATED"/>
    <property type="match status" value="1"/>
</dbReference>
<feature type="chain" id="PRO_5025652351" description="Ig-like domain-containing protein" evidence="3">
    <location>
        <begin position="22"/>
        <end position="155"/>
    </location>
</feature>
<protein>
    <recommendedName>
        <fullName evidence="4">Ig-like domain-containing protein</fullName>
    </recommendedName>
</protein>
<feature type="signal peptide" evidence="3">
    <location>
        <begin position="1"/>
        <end position="21"/>
    </location>
</feature>
<dbReference type="Gene3D" id="2.60.40.10">
    <property type="entry name" value="Immunoglobulins"/>
    <property type="match status" value="1"/>
</dbReference>